<organism evidence="2 3">
    <name type="scientific">Craurococcus roseus</name>
    <dbReference type="NCBI Taxonomy" id="77585"/>
    <lineage>
        <taxon>Bacteria</taxon>
        <taxon>Pseudomonadati</taxon>
        <taxon>Pseudomonadota</taxon>
        <taxon>Alphaproteobacteria</taxon>
        <taxon>Acetobacterales</taxon>
        <taxon>Acetobacteraceae</taxon>
        <taxon>Craurococcus</taxon>
    </lineage>
</organism>
<gene>
    <name evidence="2" type="ORF">GCM10009416_41280</name>
</gene>
<name>A0ABP3QWB0_9PROT</name>
<sequence>MIYEKPLLTSMVRVRRVLRDPDGRSHFLTGEAEGRVLRLDSGQSEPWKFWVPRPFPVPGAVRHARTPITPADQAHCKLVPNLGRWAPSRRWRWRRQAFNGPRGGAGRRPPLGPGW</sequence>
<feature type="region of interest" description="Disordered" evidence="1">
    <location>
        <begin position="96"/>
        <end position="115"/>
    </location>
</feature>
<evidence type="ECO:0000313" key="3">
    <source>
        <dbReference type="Proteomes" id="UP001501588"/>
    </source>
</evidence>
<evidence type="ECO:0000313" key="2">
    <source>
        <dbReference type="EMBL" id="GAA0598855.1"/>
    </source>
</evidence>
<evidence type="ECO:0000256" key="1">
    <source>
        <dbReference type="SAM" id="MobiDB-lite"/>
    </source>
</evidence>
<proteinExistence type="predicted"/>
<accession>A0ABP3QWB0</accession>
<reference evidence="3" key="1">
    <citation type="journal article" date="2019" name="Int. J. Syst. Evol. Microbiol.">
        <title>The Global Catalogue of Microorganisms (GCM) 10K type strain sequencing project: providing services to taxonomists for standard genome sequencing and annotation.</title>
        <authorList>
            <consortium name="The Broad Institute Genomics Platform"/>
            <consortium name="The Broad Institute Genome Sequencing Center for Infectious Disease"/>
            <person name="Wu L."/>
            <person name="Ma J."/>
        </authorList>
    </citation>
    <scope>NUCLEOTIDE SEQUENCE [LARGE SCALE GENOMIC DNA]</scope>
    <source>
        <strain evidence="3">JCM 9933</strain>
    </source>
</reference>
<dbReference type="EMBL" id="BAAAFZ010000068">
    <property type="protein sequence ID" value="GAA0598855.1"/>
    <property type="molecule type" value="Genomic_DNA"/>
</dbReference>
<comment type="caution">
    <text evidence="2">The sequence shown here is derived from an EMBL/GenBank/DDBJ whole genome shotgun (WGS) entry which is preliminary data.</text>
</comment>
<dbReference type="Proteomes" id="UP001501588">
    <property type="component" value="Unassembled WGS sequence"/>
</dbReference>
<protein>
    <submittedName>
        <fullName evidence="2">Uncharacterized protein</fullName>
    </submittedName>
</protein>
<keyword evidence="3" id="KW-1185">Reference proteome</keyword>